<dbReference type="OrthoDB" id="417891at2759"/>
<evidence type="ECO:0000313" key="4">
    <source>
        <dbReference type="EMBL" id="TPX18306.1"/>
    </source>
</evidence>
<evidence type="ECO:0000256" key="1">
    <source>
        <dbReference type="ARBA" id="ARBA00006484"/>
    </source>
</evidence>
<gene>
    <name evidence="4" type="ORF">E0L32_011804</name>
</gene>
<dbReference type="SUPFAM" id="SSF51735">
    <property type="entry name" value="NAD(P)-binding Rossmann-fold domains"/>
    <property type="match status" value="1"/>
</dbReference>
<dbReference type="InterPro" id="IPR002347">
    <property type="entry name" value="SDR_fam"/>
</dbReference>
<keyword evidence="5" id="KW-1185">Reference proteome</keyword>
<dbReference type="AlphaFoldDB" id="A0A507BG17"/>
<dbReference type="EMBL" id="SKBQ01000119">
    <property type="protein sequence ID" value="TPX18306.1"/>
    <property type="molecule type" value="Genomic_DNA"/>
</dbReference>
<proteinExistence type="inferred from homology"/>
<evidence type="ECO:0000313" key="5">
    <source>
        <dbReference type="Proteomes" id="UP000319257"/>
    </source>
</evidence>
<dbReference type="RefSeq" id="XP_031000017.1">
    <property type="nucleotide sequence ID" value="XM_031134574.1"/>
</dbReference>
<accession>A0A507BG17</accession>
<dbReference type="PRINTS" id="PR00081">
    <property type="entry name" value="GDHRDH"/>
</dbReference>
<dbReference type="PANTHER" id="PTHR43008:SF4">
    <property type="entry name" value="CHAIN DEHYDROGENASE, PUTATIVE (AFU_ORTHOLOGUE AFUA_4G08710)-RELATED"/>
    <property type="match status" value="1"/>
</dbReference>
<dbReference type="GO" id="GO:0016616">
    <property type="term" value="F:oxidoreductase activity, acting on the CH-OH group of donors, NAD or NADP as acceptor"/>
    <property type="evidence" value="ECO:0007669"/>
    <property type="project" value="UniProtKB-ARBA"/>
</dbReference>
<dbReference type="InParanoid" id="A0A507BG17"/>
<dbReference type="Pfam" id="PF13561">
    <property type="entry name" value="adh_short_C2"/>
    <property type="match status" value="1"/>
</dbReference>
<dbReference type="Proteomes" id="UP000319257">
    <property type="component" value="Unassembled WGS sequence"/>
</dbReference>
<name>A0A507BG17_9PEZI</name>
<organism evidence="4 5">
    <name type="scientific">Thyridium curvatum</name>
    <dbReference type="NCBI Taxonomy" id="1093900"/>
    <lineage>
        <taxon>Eukaryota</taxon>
        <taxon>Fungi</taxon>
        <taxon>Dikarya</taxon>
        <taxon>Ascomycota</taxon>
        <taxon>Pezizomycotina</taxon>
        <taxon>Sordariomycetes</taxon>
        <taxon>Sordariomycetidae</taxon>
        <taxon>Thyridiales</taxon>
        <taxon>Thyridiaceae</taxon>
        <taxon>Thyridium</taxon>
    </lineage>
</organism>
<comment type="similarity">
    <text evidence="1">Belongs to the short-chain dehydrogenases/reductases (SDR) family.</text>
</comment>
<dbReference type="Gene3D" id="3.40.50.720">
    <property type="entry name" value="NAD(P)-binding Rossmann-like Domain"/>
    <property type="match status" value="1"/>
</dbReference>
<dbReference type="GO" id="GO:0050664">
    <property type="term" value="F:oxidoreductase activity, acting on NAD(P)H, oxygen as acceptor"/>
    <property type="evidence" value="ECO:0007669"/>
    <property type="project" value="TreeGrafter"/>
</dbReference>
<evidence type="ECO:0000256" key="2">
    <source>
        <dbReference type="ARBA" id="ARBA00022857"/>
    </source>
</evidence>
<dbReference type="InterPro" id="IPR036291">
    <property type="entry name" value="NAD(P)-bd_dom_sf"/>
</dbReference>
<sequence length="274" mass="29589">MGSLESPDNYPSTMPLPNHDWQVGVKDKVIAVTGANQGIGLGIAEVCLHNGAGTVYSLDISQPGEDFQAMLKKFPGRLEFIHTDVTSEESVKSAVDQIAEAKGRFDGMVANAGATKHQPALDFTMEQVEKLFRLNVFGAWICATAAARKFIELKTKGSIVFTASMTSYRPNRAAPSAPYGGTKAAVRNMTHTLAMEWAQYGIRVNSISPGYVKTALTYYVETSPDWGTKMKYYGGMPRLALPQELGGAYVYLLSDTATYTTGIDIPIAGIVGGW</sequence>
<keyword evidence="3" id="KW-0560">Oxidoreductase</keyword>
<dbReference type="STRING" id="1093900.A0A507BG17"/>
<evidence type="ECO:0000256" key="3">
    <source>
        <dbReference type="ARBA" id="ARBA00023002"/>
    </source>
</evidence>
<dbReference type="PANTHER" id="PTHR43008">
    <property type="entry name" value="BENZIL REDUCTASE"/>
    <property type="match status" value="1"/>
</dbReference>
<dbReference type="GeneID" id="41979251"/>
<keyword evidence="2" id="KW-0521">NADP</keyword>
<dbReference type="PRINTS" id="PR00080">
    <property type="entry name" value="SDRFAMILY"/>
</dbReference>
<reference evidence="4 5" key="1">
    <citation type="submission" date="2019-06" db="EMBL/GenBank/DDBJ databases">
        <title>Draft genome sequence of the filamentous fungus Phialemoniopsis curvata isolated from diesel fuel.</title>
        <authorList>
            <person name="Varaljay V.A."/>
            <person name="Lyon W.J."/>
            <person name="Crouch A.L."/>
            <person name="Drake C.E."/>
            <person name="Hollomon J.M."/>
            <person name="Nadeau L.J."/>
            <person name="Nunn H.S."/>
            <person name="Stevenson B.S."/>
            <person name="Bojanowski C.L."/>
            <person name="Crookes-Goodson W.J."/>
        </authorList>
    </citation>
    <scope>NUCLEOTIDE SEQUENCE [LARGE SCALE GENOMIC DNA]</scope>
    <source>
        <strain evidence="4 5">D216</strain>
    </source>
</reference>
<comment type="caution">
    <text evidence="4">The sequence shown here is derived from an EMBL/GenBank/DDBJ whole genome shotgun (WGS) entry which is preliminary data.</text>
</comment>
<dbReference type="FunFam" id="3.40.50.720:FF:000084">
    <property type="entry name" value="Short-chain dehydrogenase reductase"/>
    <property type="match status" value="1"/>
</dbReference>
<protein>
    <submittedName>
        <fullName evidence="4">Uncharacterized protein</fullName>
    </submittedName>
</protein>